<organism evidence="2 3">
    <name type="scientific">Pichia kluyveri</name>
    <name type="common">Yeast</name>
    <dbReference type="NCBI Taxonomy" id="36015"/>
    <lineage>
        <taxon>Eukaryota</taxon>
        <taxon>Fungi</taxon>
        <taxon>Dikarya</taxon>
        <taxon>Ascomycota</taxon>
        <taxon>Saccharomycotina</taxon>
        <taxon>Pichiomycetes</taxon>
        <taxon>Pichiales</taxon>
        <taxon>Pichiaceae</taxon>
        <taxon>Pichia</taxon>
    </lineage>
</organism>
<dbReference type="Proteomes" id="UP001378960">
    <property type="component" value="Unassembled WGS sequence"/>
</dbReference>
<proteinExistence type="predicted"/>
<keyword evidence="3" id="KW-1185">Reference proteome</keyword>
<feature type="region of interest" description="Disordered" evidence="1">
    <location>
        <begin position="14"/>
        <end position="38"/>
    </location>
</feature>
<accession>A0AAV5QZQ9</accession>
<reference evidence="2 3" key="1">
    <citation type="journal article" date="2023" name="Elife">
        <title>Identification of key yeast species and microbe-microbe interactions impacting larval growth of Drosophila in the wild.</title>
        <authorList>
            <person name="Mure A."/>
            <person name="Sugiura Y."/>
            <person name="Maeda R."/>
            <person name="Honda K."/>
            <person name="Sakurai N."/>
            <person name="Takahashi Y."/>
            <person name="Watada M."/>
            <person name="Katoh T."/>
            <person name="Gotoh A."/>
            <person name="Gotoh Y."/>
            <person name="Taniguchi I."/>
            <person name="Nakamura K."/>
            <person name="Hayashi T."/>
            <person name="Katayama T."/>
            <person name="Uemura T."/>
            <person name="Hattori Y."/>
        </authorList>
    </citation>
    <scope>NUCLEOTIDE SEQUENCE [LARGE SCALE GENOMIC DNA]</scope>
    <source>
        <strain evidence="2 3">PK-24</strain>
    </source>
</reference>
<evidence type="ECO:0000313" key="2">
    <source>
        <dbReference type="EMBL" id="GMM44684.1"/>
    </source>
</evidence>
<gene>
    <name evidence="2" type="ORF">DAPK24_012590</name>
</gene>
<comment type="caution">
    <text evidence="2">The sequence shown here is derived from an EMBL/GenBank/DDBJ whole genome shotgun (WGS) entry which is preliminary data.</text>
</comment>
<evidence type="ECO:0000313" key="3">
    <source>
        <dbReference type="Proteomes" id="UP001378960"/>
    </source>
</evidence>
<feature type="compositionally biased region" description="Low complexity" evidence="1">
    <location>
        <begin position="21"/>
        <end position="32"/>
    </location>
</feature>
<evidence type="ECO:0000256" key="1">
    <source>
        <dbReference type="SAM" id="MobiDB-lite"/>
    </source>
</evidence>
<name>A0AAV5QZQ9_PICKL</name>
<dbReference type="EMBL" id="BTGB01000001">
    <property type="protein sequence ID" value="GMM44684.1"/>
    <property type="molecule type" value="Genomic_DNA"/>
</dbReference>
<dbReference type="AlphaFoldDB" id="A0AAV5QZQ9"/>
<protein>
    <submittedName>
        <fullName evidence="2">Uncharacterized protein</fullName>
    </submittedName>
</protein>
<sequence>MSLENLESTCSLHSNLESGVSKNNDNSNSLDNDNNKKNRGIVYQFNDTTVSIKYVKKAPLYILNKPSTYQRNLLIKDHCMNYELIKNLRKEQLAFHESVNNINGIVDQLDESFKLHIKSQLEQNHIIESEGEGDPQFMKLPPTDSQVKELDEKIDELEMSDNTIDLIEFCETSLVKFKDNPNYWKTQFLE</sequence>